<dbReference type="PANTHER" id="PTHR46858">
    <property type="entry name" value="OS05G0521000 PROTEIN"/>
    <property type="match status" value="1"/>
</dbReference>
<evidence type="ECO:0000256" key="4">
    <source>
        <dbReference type="SAM" id="Phobius"/>
    </source>
</evidence>
<evidence type="ECO:0000256" key="2">
    <source>
        <dbReference type="ARBA" id="ARBA00022771"/>
    </source>
</evidence>
<evidence type="ECO:0000256" key="1">
    <source>
        <dbReference type="ARBA" id="ARBA00022723"/>
    </source>
</evidence>
<dbReference type="Pfam" id="PF13920">
    <property type="entry name" value="zf-C3HC4_3"/>
    <property type="match status" value="1"/>
</dbReference>
<dbReference type="PANTHER" id="PTHR46858:SF6">
    <property type="entry name" value="LIGASE, PUTATIVE-RELATED"/>
    <property type="match status" value="1"/>
</dbReference>
<name>A0A6D2JBL1_9BRAS</name>
<dbReference type="AlphaFoldDB" id="A0A6D2JBL1"/>
<keyword evidence="4" id="KW-1133">Transmembrane helix</keyword>
<evidence type="ECO:0000313" key="6">
    <source>
        <dbReference type="Proteomes" id="UP000467841"/>
    </source>
</evidence>
<dbReference type="GO" id="GO:0008270">
    <property type="term" value="F:zinc ion binding"/>
    <property type="evidence" value="ECO:0007669"/>
    <property type="project" value="UniProtKB-KW"/>
</dbReference>
<dbReference type="GO" id="GO:0061630">
    <property type="term" value="F:ubiquitin protein ligase activity"/>
    <property type="evidence" value="ECO:0007669"/>
    <property type="project" value="TreeGrafter"/>
</dbReference>
<dbReference type="InterPro" id="IPR013083">
    <property type="entry name" value="Znf_RING/FYVE/PHD"/>
</dbReference>
<proteinExistence type="predicted"/>
<evidence type="ECO:0000256" key="3">
    <source>
        <dbReference type="ARBA" id="ARBA00022833"/>
    </source>
</evidence>
<dbReference type="SUPFAM" id="SSF57850">
    <property type="entry name" value="RING/U-box"/>
    <property type="match status" value="1"/>
</dbReference>
<evidence type="ECO:0000313" key="5">
    <source>
        <dbReference type="EMBL" id="CAA7037360.1"/>
    </source>
</evidence>
<keyword evidence="1" id="KW-0479">Metal-binding</keyword>
<evidence type="ECO:0008006" key="7">
    <source>
        <dbReference type="Google" id="ProtNLM"/>
    </source>
</evidence>
<protein>
    <recommendedName>
        <fullName evidence="7">RING-type domain-containing protein</fullName>
    </recommendedName>
</protein>
<keyword evidence="4" id="KW-0472">Membrane</keyword>
<keyword evidence="6" id="KW-1185">Reference proteome</keyword>
<keyword evidence="4" id="KW-0812">Transmembrane</keyword>
<comment type="caution">
    <text evidence="5">The sequence shown here is derived from an EMBL/GenBank/DDBJ whole genome shotgun (WGS) entry which is preliminary data.</text>
</comment>
<reference evidence="5" key="1">
    <citation type="submission" date="2020-01" db="EMBL/GenBank/DDBJ databases">
        <authorList>
            <person name="Mishra B."/>
        </authorList>
    </citation>
    <scope>NUCLEOTIDE SEQUENCE [LARGE SCALE GENOMIC DNA]</scope>
</reference>
<accession>A0A6D2JBL1</accession>
<dbReference type="EMBL" id="CACVBM020001174">
    <property type="protein sequence ID" value="CAA7037360.1"/>
    <property type="molecule type" value="Genomic_DNA"/>
</dbReference>
<gene>
    <name evidence="5" type="ORF">MERR_LOCUS24595</name>
</gene>
<dbReference type="Proteomes" id="UP000467841">
    <property type="component" value="Unassembled WGS sequence"/>
</dbReference>
<keyword evidence="3" id="KW-0862">Zinc</keyword>
<organism evidence="5 6">
    <name type="scientific">Microthlaspi erraticum</name>
    <dbReference type="NCBI Taxonomy" id="1685480"/>
    <lineage>
        <taxon>Eukaryota</taxon>
        <taxon>Viridiplantae</taxon>
        <taxon>Streptophyta</taxon>
        <taxon>Embryophyta</taxon>
        <taxon>Tracheophyta</taxon>
        <taxon>Spermatophyta</taxon>
        <taxon>Magnoliopsida</taxon>
        <taxon>eudicotyledons</taxon>
        <taxon>Gunneridae</taxon>
        <taxon>Pentapetalae</taxon>
        <taxon>rosids</taxon>
        <taxon>malvids</taxon>
        <taxon>Brassicales</taxon>
        <taxon>Brassicaceae</taxon>
        <taxon>Coluteocarpeae</taxon>
        <taxon>Microthlaspi</taxon>
    </lineage>
</organism>
<dbReference type="GO" id="GO:0016567">
    <property type="term" value="P:protein ubiquitination"/>
    <property type="evidence" value="ECO:0007669"/>
    <property type="project" value="TreeGrafter"/>
</dbReference>
<sequence>MLIARISRCMFFNVLQDEFSQWYLELPMTTRVVVYVTFLGTVMLFIFLILKFLSEWDMEDETERLPMAVGGQEEVAVWRTPLVNEPSEVTWNKDLESASFSSLDDVDYSTLCVICFEERRNCFFVPCGHSATCRGCAQRILSEENKHSHFTKGSDRSYAKPKTHKDKFTTKANIRRGRRRDLGDARVRIGFFGTANSLDLGFPLPCAPWTLSNGRRSLFAF</sequence>
<dbReference type="OrthoDB" id="3045089at2759"/>
<keyword evidence="2" id="KW-0863">Zinc-finger</keyword>
<dbReference type="Gene3D" id="3.30.40.10">
    <property type="entry name" value="Zinc/RING finger domain, C3HC4 (zinc finger)"/>
    <property type="match status" value="1"/>
</dbReference>
<feature type="transmembrane region" description="Helical" evidence="4">
    <location>
        <begin position="32"/>
        <end position="50"/>
    </location>
</feature>